<organism evidence="4 5">
    <name type="scientific">Meiothermus granaticius NBRC 107808</name>
    <dbReference type="NCBI Taxonomy" id="1227551"/>
    <lineage>
        <taxon>Bacteria</taxon>
        <taxon>Thermotogati</taxon>
        <taxon>Deinococcota</taxon>
        <taxon>Deinococci</taxon>
        <taxon>Thermales</taxon>
        <taxon>Thermaceae</taxon>
        <taxon>Meiothermus</taxon>
    </lineage>
</organism>
<feature type="compositionally biased region" description="Basic and acidic residues" evidence="1">
    <location>
        <begin position="609"/>
        <end position="623"/>
    </location>
</feature>
<feature type="compositionally biased region" description="Polar residues" evidence="1">
    <location>
        <begin position="960"/>
        <end position="971"/>
    </location>
</feature>
<evidence type="ECO:0000313" key="4">
    <source>
        <dbReference type="EMBL" id="RIH94040.1"/>
    </source>
</evidence>
<gene>
    <name evidence="4" type="ORF">Mgrana_00127</name>
</gene>
<accession>A0A399FCR7</accession>
<dbReference type="Pfam" id="PF22763">
    <property type="entry name" value="NrS1-1_pol-like_HBD"/>
    <property type="match status" value="1"/>
</dbReference>
<dbReference type="InterPro" id="IPR009270">
    <property type="entry name" value="DUF927"/>
</dbReference>
<dbReference type="RefSeq" id="WP_119355664.1">
    <property type="nucleotide sequence ID" value="NZ_BJXM01000040.1"/>
</dbReference>
<proteinExistence type="predicted"/>
<feature type="region of interest" description="Disordered" evidence="1">
    <location>
        <begin position="586"/>
        <end position="625"/>
    </location>
</feature>
<dbReference type="Proteomes" id="UP000266178">
    <property type="component" value="Unassembled WGS sequence"/>
</dbReference>
<protein>
    <submittedName>
        <fullName evidence="4">Uncharacterized protein</fullName>
    </submittedName>
</protein>
<dbReference type="EMBL" id="QWLB01000001">
    <property type="protein sequence ID" value="RIH94040.1"/>
    <property type="molecule type" value="Genomic_DNA"/>
</dbReference>
<keyword evidence="5" id="KW-1185">Reference proteome</keyword>
<sequence length="1001" mass="110084">MSKPILAHIPSGLRPLPQWVVWRYEEREGKRTKLPYRPHPQHRAKAKANDPATWGTLEAALTALETHRMEGLGFVFAQDGGIVGVDLDWKGHTGEGVPPQAQTVIDRLNSYTEWSPSRKGAHILLRGHLPPGVGNRKELAPGVELEVYDQGRYFTVTGERWEGYPQDLEDRQTELEALLLELFPPKVKPSVAPRPTPPVDLDDGALLERMFRAKNGTQLHRLWEGDTSGYPSQSEADLALAGSLMWWCGNDRNRADALFRKSGLYREKWDAKHYANGKTYGEATLERAYAPNPYDPQKGKDSTGGEDSEPLCPLDGRTGGGVVLGKPRYRIHRAVIEHGKVERGEKPEVSYYPLANFAAVITREIRRSDGLTSELWFELQGYAGAQPLPPARVKAAEFVALNWVTREWGSQAVVTPGQGAKDHLRAAIQYLSTPHRATVYAHTGWVRLGERWVYLHATGGIASGGAVEGLEVDLPPALSSFTLPSTSGDARALLSLLDAAPRGVTWPLLLYALGAAINYPDGSLYLAGPTGAGKTTLALLFQSLWGHAGAPPVSWEGTANALETLACIAKDALLLIDDYAPGGHERRRKELEGKAGRVLRSQGNNTGRPRLDGESNLRPDRPPRGSLLITGEDLHPEHSVMARALVLELRRGELNYTVVTELQRAAREGVLASAFTGWLLWLAERLDEVRDRLIQHRNELRALYPSTHGRTTDAVSRLHAVWKVVREYLAHSLREDELETLEAEVSTALAQVAQAQADYLRDADPAERFLPLLLGLLESKRAHLGNVDAPTEPPSHPERWGWAWQENLSGHLEAPQGRWMSQGPQVGWLDGEDVLLNPEAAYAALNRLASEAGVPLPTPRTLWKRLGDKGIIRVQKEGNSTRTQVVTRVLGHPRRVIHLYGYLISQTGNIGNSDKNPVQDDEQSVTGSDSVTGRFPVTPQPPTPQVDLLPEPLPEASGNKIETGNSLNPVQDGTKTVVTDVTGSGDTTPYRYANEGDTLEL</sequence>
<feature type="region of interest" description="Disordered" evidence="1">
    <location>
        <begin position="289"/>
        <end position="317"/>
    </location>
</feature>
<dbReference type="OrthoDB" id="25220at2"/>
<feature type="compositionally biased region" description="Low complexity" evidence="1">
    <location>
        <begin position="972"/>
        <end position="988"/>
    </location>
</feature>
<name>A0A399FCR7_9DEIN</name>
<reference evidence="4 5" key="1">
    <citation type="submission" date="2018-08" db="EMBL/GenBank/DDBJ databases">
        <title>Meiothermus granaticius genome AF-68 sequencing project.</title>
        <authorList>
            <person name="Da Costa M.S."/>
            <person name="Albuquerque L."/>
            <person name="Raposo P."/>
            <person name="Froufe H.J.C."/>
            <person name="Barroso C.S."/>
            <person name="Egas C."/>
        </authorList>
    </citation>
    <scope>NUCLEOTIDE SEQUENCE [LARGE SCALE GENOMIC DNA]</scope>
    <source>
        <strain evidence="4 5">AF-68</strain>
    </source>
</reference>
<dbReference type="AlphaFoldDB" id="A0A399FCR7"/>
<feature type="region of interest" description="Disordered" evidence="1">
    <location>
        <begin position="909"/>
        <end position="1001"/>
    </location>
</feature>
<evidence type="ECO:0000313" key="5">
    <source>
        <dbReference type="Proteomes" id="UP000266178"/>
    </source>
</evidence>
<dbReference type="InterPro" id="IPR054468">
    <property type="entry name" value="NrSPol-like_HBD"/>
</dbReference>
<evidence type="ECO:0000259" key="3">
    <source>
        <dbReference type="Pfam" id="PF22763"/>
    </source>
</evidence>
<dbReference type="Pfam" id="PF06048">
    <property type="entry name" value="DUF927"/>
    <property type="match status" value="1"/>
</dbReference>
<evidence type="ECO:0000256" key="1">
    <source>
        <dbReference type="SAM" id="MobiDB-lite"/>
    </source>
</evidence>
<evidence type="ECO:0000259" key="2">
    <source>
        <dbReference type="Pfam" id="PF06048"/>
    </source>
</evidence>
<comment type="caution">
    <text evidence="4">The sequence shown here is derived from an EMBL/GenBank/DDBJ whole genome shotgun (WGS) entry which is preliminary data.</text>
</comment>
<feature type="domain" description="DUF927" evidence="2">
    <location>
        <begin position="517"/>
        <end position="579"/>
    </location>
</feature>
<feature type="domain" description="NrS-1 polymerase-like HBD" evidence="3">
    <location>
        <begin position="233"/>
        <end position="290"/>
    </location>
</feature>